<dbReference type="InterPro" id="IPR013766">
    <property type="entry name" value="Thioredoxin_domain"/>
</dbReference>
<dbReference type="PROSITE" id="PS00194">
    <property type="entry name" value="THIOREDOXIN_1"/>
    <property type="match status" value="1"/>
</dbReference>
<sequence length="169" mass="18946">MRLSPIVKVIILTKTKITSSHHSLQINLIFSNSPKEISKMGANSSSMECPPRTSSAKSASSHILSFHSTAKWKAHFDASKETNKLMVVEFTATWCGPCKFMDPIFQDFAAKYIKVDFIKIDVDVLMGVAQEFQVQAMPTFILMKKGKIVDKVVGAKKEDLEKLIEKHQN</sequence>
<dbReference type="Pfam" id="PF00085">
    <property type="entry name" value="Thioredoxin"/>
    <property type="match status" value="1"/>
</dbReference>
<keyword evidence="2" id="KW-1015">Disulfide bond</keyword>
<evidence type="ECO:0000313" key="5">
    <source>
        <dbReference type="EMBL" id="KAI5437652.1"/>
    </source>
</evidence>
<evidence type="ECO:0000256" key="1">
    <source>
        <dbReference type="ARBA" id="ARBA00022982"/>
    </source>
</evidence>
<keyword evidence="1" id="KW-0813">Transport</keyword>
<proteinExistence type="predicted"/>
<reference evidence="5 6" key="1">
    <citation type="journal article" date="2022" name="Nat. Genet.">
        <title>Improved pea reference genome and pan-genome highlight genomic features and evolutionary characteristics.</title>
        <authorList>
            <person name="Yang T."/>
            <person name="Liu R."/>
            <person name="Luo Y."/>
            <person name="Hu S."/>
            <person name="Wang D."/>
            <person name="Wang C."/>
            <person name="Pandey M.K."/>
            <person name="Ge S."/>
            <person name="Xu Q."/>
            <person name="Li N."/>
            <person name="Li G."/>
            <person name="Huang Y."/>
            <person name="Saxena R.K."/>
            <person name="Ji Y."/>
            <person name="Li M."/>
            <person name="Yan X."/>
            <person name="He Y."/>
            <person name="Liu Y."/>
            <person name="Wang X."/>
            <person name="Xiang C."/>
            <person name="Varshney R.K."/>
            <person name="Ding H."/>
            <person name="Gao S."/>
            <person name="Zong X."/>
        </authorList>
    </citation>
    <scope>NUCLEOTIDE SEQUENCE [LARGE SCALE GENOMIC DNA]</scope>
    <source>
        <strain evidence="5 6">cv. Zhongwan 6</strain>
    </source>
</reference>
<evidence type="ECO:0000259" key="4">
    <source>
        <dbReference type="PROSITE" id="PS51352"/>
    </source>
</evidence>
<protein>
    <recommendedName>
        <fullName evidence="4">Thioredoxin domain-containing protein</fullName>
    </recommendedName>
</protein>
<dbReference type="InterPro" id="IPR050620">
    <property type="entry name" value="Thioredoxin_H-type-like"/>
</dbReference>
<dbReference type="Proteomes" id="UP001058974">
    <property type="component" value="Chromosome 2"/>
</dbReference>
<dbReference type="InterPro" id="IPR036249">
    <property type="entry name" value="Thioredoxin-like_sf"/>
</dbReference>
<dbReference type="PANTHER" id="PTHR10438:SF466">
    <property type="entry name" value="MONODEHYDROASCORBATE REDUCTASE (NADH)-RELATED"/>
    <property type="match status" value="1"/>
</dbReference>
<keyword evidence="1" id="KW-0249">Electron transport</keyword>
<gene>
    <name evidence="5" type="ORF">KIW84_023680</name>
</gene>
<accession>A0A9D4YET1</accession>
<dbReference type="SUPFAM" id="SSF52833">
    <property type="entry name" value="Thioredoxin-like"/>
    <property type="match status" value="1"/>
</dbReference>
<dbReference type="CDD" id="cd02947">
    <property type="entry name" value="TRX_family"/>
    <property type="match status" value="1"/>
</dbReference>
<dbReference type="Gene3D" id="3.40.30.10">
    <property type="entry name" value="Glutaredoxin"/>
    <property type="match status" value="1"/>
</dbReference>
<evidence type="ECO:0000256" key="2">
    <source>
        <dbReference type="ARBA" id="ARBA00023157"/>
    </source>
</evidence>
<dbReference type="PRINTS" id="PR00421">
    <property type="entry name" value="THIOREDOXIN"/>
</dbReference>
<evidence type="ECO:0000313" key="6">
    <source>
        <dbReference type="Proteomes" id="UP001058974"/>
    </source>
</evidence>
<keyword evidence="3" id="KW-0676">Redox-active center</keyword>
<dbReference type="Gramene" id="Psat02G0368000-T1">
    <property type="protein sequence ID" value="KAI5437652.1"/>
    <property type="gene ID" value="KIW84_023680"/>
</dbReference>
<organism evidence="5 6">
    <name type="scientific">Pisum sativum</name>
    <name type="common">Garden pea</name>
    <name type="synonym">Lathyrus oleraceus</name>
    <dbReference type="NCBI Taxonomy" id="3888"/>
    <lineage>
        <taxon>Eukaryota</taxon>
        <taxon>Viridiplantae</taxon>
        <taxon>Streptophyta</taxon>
        <taxon>Embryophyta</taxon>
        <taxon>Tracheophyta</taxon>
        <taxon>Spermatophyta</taxon>
        <taxon>Magnoliopsida</taxon>
        <taxon>eudicotyledons</taxon>
        <taxon>Gunneridae</taxon>
        <taxon>Pentapetalae</taxon>
        <taxon>rosids</taxon>
        <taxon>fabids</taxon>
        <taxon>Fabales</taxon>
        <taxon>Fabaceae</taxon>
        <taxon>Papilionoideae</taxon>
        <taxon>50 kb inversion clade</taxon>
        <taxon>NPAAA clade</taxon>
        <taxon>Hologalegina</taxon>
        <taxon>IRL clade</taxon>
        <taxon>Fabeae</taxon>
        <taxon>Lathyrus</taxon>
    </lineage>
</organism>
<comment type="caution">
    <text evidence="5">The sequence shown here is derived from an EMBL/GenBank/DDBJ whole genome shotgun (WGS) entry which is preliminary data.</text>
</comment>
<dbReference type="PROSITE" id="PS51352">
    <property type="entry name" value="THIOREDOXIN_2"/>
    <property type="match status" value="1"/>
</dbReference>
<evidence type="ECO:0000256" key="3">
    <source>
        <dbReference type="ARBA" id="ARBA00023284"/>
    </source>
</evidence>
<dbReference type="PANTHER" id="PTHR10438">
    <property type="entry name" value="THIOREDOXIN"/>
    <property type="match status" value="1"/>
</dbReference>
<dbReference type="AlphaFoldDB" id="A0A9D4YET1"/>
<dbReference type="EMBL" id="JAMSHJ010000002">
    <property type="protein sequence ID" value="KAI5437652.1"/>
    <property type="molecule type" value="Genomic_DNA"/>
</dbReference>
<dbReference type="InterPro" id="IPR017937">
    <property type="entry name" value="Thioredoxin_CS"/>
</dbReference>
<dbReference type="FunFam" id="3.40.30.10:FF:000245">
    <property type="entry name" value="Thioredoxin"/>
    <property type="match status" value="1"/>
</dbReference>
<keyword evidence="6" id="KW-1185">Reference proteome</keyword>
<name>A0A9D4YET1_PEA</name>
<feature type="domain" description="Thioredoxin" evidence="4">
    <location>
        <begin position="38"/>
        <end position="169"/>
    </location>
</feature>